<dbReference type="SUPFAM" id="SSF55961">
    <property type="entry name" value="Bet v1-like"/>
    <property type="match status" value="1"/>
</dbReference>
<proteinExistence type="inferred from homology"/>
<accession>A0A1I5MQM5</accession>
<dbReference type="InterPro" id="IPR023393">
    <property type="entry name" value="START-like_dom_sf"/>
</dbReference>
<dbReference type="STRING" id="1079859.SAMN04515674_101407"/>
<comment type="similarity">
    <text evidence="1">Belongs to the AHA1 family.</text>
</comment>
<feature type="domain" description="Activator of Hsp90 ATPase homologue 1/2-like C-terminal" evidence="2">
    <location>
        <begin position="13"/>
        <end position="139"/>
    </location>
</feature>
<sequence>MKNEPFVIERHFNAPIGKVWKALTDKDQMKKWYFDLDEFKPEIDFEFQFWGENEGRKYLHLCRITSVVFEEKISYTWKYRDYPGESEVTFELFQEGETTRLKLTHAGLETFPANEPDFRRESFSGGWTYLIGTALKNFVE</sequence>
<keyword evidence="4" id="KW-1185">Reference proteome</keyword>
<gene>
    <name evidence="3" type="ORF">SAMN04515674_101407</name>
</gene>
<dbReference type="Gene3D" id="3.30.530.20">
    <property type="match status" value="1"/>
</dbReference>
<name>A0A1I5MQM5_9BACT</name>
<organism evidence="3 4">
    <name type="scientific">Pseudarcicella hirudinis</name>
    <dbReference type="NCBI Taxonomy" id="1079859"/>
    <lineage>
        <taxon>Bacteria</taxon>
        <taxon>Pseudomonadati</taxon>
        <taxon>Bacteroidota</taxon>
        <taxon>Cytophagia</taxon>
        <taxon>Cytophagales</taxon>
        <taxon>Flectobacillaceae</taxon>
        <taxon>Pseudarcicella</taxon>
    </lineage>
</organism>
<dbReference type="OrthoDB" id="2355173at2"/>
<protein>
    <submittedName>
        <fullName evidence="3">Uncharacterized conserved protein YndB, AHSA1/START domain</fullName>
    </submittedName>
</protein>
<reference evidence="3 4" key="1">
    <citation type="submission" date="2016-10" db="EMBL/GenBank/DDBJ databases">
        <authorList>
            <person name="de Groot N.N."/>
        </authorList>
    </citation>
    <scope>NUCLEOTIDE SEQUENCE [LARGE SCALE GENOMIC DNA]</scope>
    <source>
        <strain evidence="4">E92,LMG 26720,CCM 7988</strain>
    </source>
</reference>
<evidence type="ECO:0000256" key="1">
    <source>
        <dbReference type="ARBA" id="ARBA00006817"/>
    </source>
</evidence>
<dbReference type="InterPro" id="IPR013538">
    <property type="entry name" value="ASHA1/2-like_C"/>
</dbReference>
<dbReference type="EMBL" id="FOXH01000001">
    <property type="protein sequence ID" value="SFP11888.1"/>
    <property type="molecule type" value="Genomic_DNA"/>
</dbReference>
<evidence type="ECO:0000313" key="3">
    <source>
        <dbReference type="EMBL" id="SFP11888.1"/>
    </source>
</evidence>
<dbReference type="CDD" id="cd07814">
    <property type="entry name" value="SRPBCC_CalC_Aha1-like"/>
    <property type="match status" value="1"/>
</dbReference>
<evidence type="ECO:0000313" key="4">
    <source>
        <dbReference type="Proteomes" id="UP000199306"/>
    </source>
</evidence>
<dbReference type="RefSeq" id="WP_092011277.1">
    <property type="nucleotide sequence ID" value="NZ_FOXH01000001.1"/>
</dbReference>
<dbReference type="Proteomes" id="UP000199306">
    <property type="component" value="Unassembled WGS sequence"/>
</dbReference>
<dbReference type="AlphaFoldDB" id="A0A1I5MQM5"/>
<evidence type="ECO:0000259" key="2">
    <source>
        <dbReference type="Pfam" id="PF08327"/>
    </source>
</evidence>
<dbReference type="Pfam" id="PF08327">
    <property type="entry name" value="AHSA1"/>
    <property type="match status" value="1"/>
</dbReference>